<gene>
    <name evidence="6" type="ORF">ACEZDJ_31310</name>
</gene>
<evidence type="ECO:0000256" key="4">
    <source>
        <dbReference type="SAM" id="MobiDB-lite"/>
    </source>
</evidence>
<dbReference type="InterPro" id="IPR043128">
    <property type="entry name" value="Rev_trsase/Diguanyl_cyclase"/>
</dbReference>
<evidence type="ECO:0000259" key="5">
    <source>
        <dbReference type="PROSITE" id="PS50173"/>
    </source>
</evidence>
<dbReference type="Pfam" id="PF11799">
    <property type="entry name" value="IMS_C"/>
    <property type="match status" value="1"/>
</dbReference>
<accession>A0ABV6UWH9</accession>
<dbReference type="Gene3D" id="1.10.150.20">
    <property type="entry name" value="5' to 3' exonuclease, C-terminal subdomain"/>
    <property type="match status" value="1"/>
</dbReference>
<dbReference type="InterPro" id="IPR043502">
    <property type="entry name" value="DNA/RNA_pol_sf"/>
</dbReference>
<dbReference type="EMBL" id="JBHEZZ010000023">
    <property type="protein sequence ID" value="MFC1405788.1"/>
    <property type="molecule type" value="Genomic_DNA"/>
</dbReference>
<dbReference type="Pfam" id="PF00817">
    <property type="entry name" value="IMS"/>
    <property type="match status" value="1"/>
</dbReference>
<feature type="region of interest" description="Disordered" evidence="4">
    <location>
        <begin position="169"/>
        <end position="193"/>
    </location>
</feature>
<evidence type="ECO:0000256" key="3">
    <source>
        <dbReference type="ARBA" id="ARBA00025589"/>
    </source>
</evidence>
<dbReference type="Gene3D" id="3.30.1490.100">
    <property type="entry name" value="DNA polymerase, Y-family, little finger domain"/>
    <property type="match status" value="1"/>
</dbReference>
<feature type="domain" description="UmuC" evidence="5">
    <location>
        <begin position="19"/>
        <end position="126"/>
    </location>
</feature>
<evidence type="ECO:0000256" key="2">
    <source>
        <dbReference type="ARBA" id="ARBA00022763"/>
    </source>
</evidence>
<dbReference type="PANTHER" id="PTHR35369">
    <property type="entry name" value="BLR3025 PROTEIN-RELATED"/>
    <property type="match status" value="1"/>
</dbReference>
<dbReference type="PROSITE" id="PS50173">
    <property type="entry name" value="UMUC"/>
    <property type="match status" value="1"/>
</dbReference>
<dbReference type="Gene3D" id="3.30.70.270">
    <property type="match status" value="1"/>
</dbReference>
<dbReference type="InterPro" id="IPR001126">
    <property type="entry name" value="UmuC"/>
</dbReference>
<feature type="compositionally biased region" description="Polar residues" evidence="4">
    <location>
        <begin position="174"/>
        <end position="189"/>
    </location>
</feature>
<dbReference type="PANTHER" id="PTHR35369:SF2">
    <property type="entry name" value="BLR3025 PROTEIN"/>
    <property type="match status" value="1"/>
</dbReference>
<evidence type="ECO:0000313" key="7">
    <source>
        <dbReference type="Proteomes" id="UP001592528"/>
    </source>
</evidence>
<protein>
    <recommendedName>
        <fullName evidence="5">UmuC domain-containing protein</fullName>
    </recommendedName>
</protein>
<name>A0ABV6UWH9_9ACTN</name>
<keyword evidence="2" id="KW-0227">DNA damage</keyword>
<comment type="function">
    <text evidence="3">Poorly processive, error-prone DNA polymerase involved in untargeted mutagenesis. Copies undamaged DNA at stalled replication forks, which arise in vivo from mismatched or misaligned primer ends. These misaligned primers can be extended by PolIV. Exhibits no 3'-5' exonuclease (proofreading) activity. May be involved in translesional synthesis, in conjunction with the beta clamp from PolIII.</text>
</comment>
<reference evidence="6 7" key="1">
    <citation type="submission" date="2024-09" db="EMBL/GenBank/DDBJ databases">
        <authorList>
            <person name="Lee S.D."/>
        </authorList>
    </citation>
    <scope>NUCLEOTIDE SEQUENCE [LARGE SCALE GENOMIC DNA]</scope>
    <source>
        <strain evidence="6 7">N1-5</strain>
    </source>
</reference>
<organism evidence="6 7">
    <name type="scientific">Streptacidiphilus cavernicola</name>
    <dbReference type="NCBI Taxonomy" id="3342716"/>
    <lineage>
        <taxon>Bacteria</taxon>
        <taxon>Bacillati</taxon>
        <taxon>Actinomycetota</taxon>
        <taxon>Actinomycetes</taxon>
        <taxon>Kitasatosporales</taxon>
        <taxon>Streptomycetaceae</taxon>
        <taxon>Streptacidiphilus</taxon>
    </lineage>
</organism>
<dbReference type="InterPro" id="IPR017961">
    <property type="entry name" value="DNA_pol_Y-fam_little_finger"/>
</dbReference>
<dbReference type="Proteomes" id="UP001592528">
    <property type="component" value="Unassembled WGS sequence"/>
</dbReference>
<dbReference type="InterPro" id="IPR036775">
    <property type="entry name" value="DNA_pol_Y-fam_lit_finger_sf"/>
</dbReference>
<proteinExistence type="inferred from homology"/>
<dbReference type="InterPro" id="IPR050356">
    <property type="entry name" value="SulA_CellDiv_inhibitor"/>
</dbReference>
<sequence length="336" mass="36778">MNADRRSIAYAHFHHVNEEVYRQIFDSLADITPVVQALPTDAALLDLTGALGYFHATPASLALLLQVKVMARFGITATVGIAENRLLATLAAQTTAPGSIQVLSADPQQITAFLDPLPVQALPDIGPKTAKALARYGLHTIADLRPVPLTTLQRITTATTGRLLAERAAGTDPRTVQPQGPPTTLSTSRAFPRDTLNPTAARSALLSIALELGARLRHTAQVTGRLELEVRMADRSSTTRARTLREATDHTAALQHTITDLYDTLALQRARLRSVTVRAQQLRPVQDSSFQLTFDRRTELRRRLDPLLDRANDRFGPDALHFAALLSDPRRHRNAA</sequence>
<dbReference type="SUPFAM" id="SSF100879">
    <property type="entry name" value="Lesion bypass DNA polymerase (Y-family), little finger domain"/>
    <property type="match status" value="1"/>
</dbReference>
<dbReference type="SUPFAM" id="SSF56672">
    <property type="entry name" value="DNA/RNA polymerases"/>
    <property type="match status" value="1"/>
</dbReference>
<comment type="caution">
    <text evidence="6">The sequence shown here is derived from an EMBL/GenBank/DDBJ whole genome shotgun (WGS) entry which is preliminary data.</text>
</comment>
<evidence type="ECO:0000313" key="6">
    <source>
        <dbReference type="EMBL" id="MFC1405788.1"/>
    </source>
</evidence>
<evidence type="ECO:0000256" key="1">
    <source>
        <dbReference type="ARBA" id="ARBA00010945"/>
    </source>
</evidence>
<dbReference type="RefSeq" id="WP_063757679.1">
    <property type="nucleotide sequence ID" value="NZ_JBHEZZ010000023.1"/>
</dbReference>
<keyword evidence="7" id="KW-1185">Reference proteome</keyword>
<comment type="similarity">
    <text evidence="1">Belongs to the DNA polymerase type-Y family.</text>
</comment>